<evidence type="ECO:0000313" key="3">
    <source>
        <dbReference type="Proteomes" id="UP000052946"/>
    </source>
</evidence>
<dbReference type="Proteomes" id="UP000052946">
    <property type="component" value="Unassembled WGS sequence"/>
</dbReference>
<evidence type="ECO:0000313" key="2">
    <source>
        <dbReference type="EMBL" id="GAQ16303.1"/>
    </source>
</evidence>
<reference evidence="3" key="1">
    <citation type="submission" date="2015-07" db="EMBL/GenBank/DDBJ databases">
        <title>Draft Genome Sequence of Oceanobacillus picturae Heshi-B3 that Was Isolated from Fermented Rice Bran with Aging Salted Mackerel, Which Was Named Heshiko as Traditional Fermented Seafood in Japan.</title>
        <authorList>
            <person name="Akuzawa S."/>
            <person name="Nakagawa J."/>
            <person name="Kanekatsu T."/>
            <person name="Kanesaki Y."/>
            <person name="Suzuki T."/>
        </authorList>
    </citation>
    <scope>NUCLEOTIDE SEQUENCE [LARGE SCALE GENOMIC DNA]</scope>
    <source>
        <strain evidence="3">Heshi-B3</strain>
    </source>
</reference>
<dbReference type="EMBL" id="BBXV01000004">
    <property type="protein sequence ID" value="GAQ16303.1"/>
    <property type="molecule type" value="Genomic_DNA"/>
</dbReference>
<accession>A0A0U9H1J0</accession>
<dbReference type="RefSeq" id="WP_058949141.1">
    <property type="nucleotide sequence ID" value="NZ_BBXV01000004.1"/>
</dbReference>
<feature type="transmembrane region" description="Helical" evidence="1">
    <location>
        <begin position="7"/>
        <end position="24"/>
    </location>
</feature>
<keyword evidence="1" id="KW-0472">Membrane</keyword>
<reference evidence="2 3" key="2">
    <citation type="journal article" date="2016" name="Genome Announc.">
        <title>Draft Genome Sequence of Oceanobacillus picturae Heshi-B3, Isolated from Fermented Rice Bran in a Traditional Japanese Seafood Dish.</title>
        <authorList>
            <person name="Akuzawa S."/>
            <person name="Nagaoka J."/>
            <person name="Kanekatsu M."/>
            <person name="Kanesaki Y."/>
            <person name="Suzuki T."/>
        </authorList>
    </citation>
    <scope>NUCLEOTIDE SEQUENCE [LARGE SCALE GENOMIC DNA]</scope>
    <source>
        <strain evidence="2 3">Heshi-B3</strain>
    </source>
</reference>
<comment type="caution">
    <text evidence="2">The sequence shown here is derived from an EMBL/GenBank/DDBJ whole genome shotgun (WGS) entry which is preliminary data.</text>
</comment>
<sequence>MQYSYVGRREVLVFLSIIFFLSTVRDMENFGWFSYSFILFTAFIFATAFIRYSCDINEESITYHIMWMGLLLYKKRVPPNQISHIKFKRYGWATKGAVVHTHKGFNIRLIDFKPVKLYEELDDFSNKHDIPFIKSKDYQLLEKLGWDRKKQVSE</sequence>
<protein>
    <submittedName>
        <fullName evidence="2">Diguanylate cyclase</fullName>
    </submittedName>
</protein>
<dbReference type="AlphaFoldDB" id="A0A0U9H1J0"/>
<keyword evidence="1" id="KW-1133">Transmembrane helix</keyword>
<gene>
    <name evidence="2" type="ORF">OPHB3_0219</name>
</gene>
<dbReference type="OrthoDB" id="2427324at2"/>
<proteinExistence type="predicted"/>
<evidence type="ECO:0000256" key="1">
    <source>
        <dbReference type="SAM" id="Phobius"/>
    </source>
</evidence>
<name>A0A0U9H1J0_9BACI</name>
<organism evidence="2 3">
    <name type="scientific">Oceanobacillus picturae</name>
    <dbReference type="NCBI Taxonomy" id="171693"/>
    <lineage>
        <taxon>Bacteria</taxon>
        <taxon>Bacillati</taxon>
        <taxon>Bacillota</taxon>
        <taxon>Bacilli</taxon>
        <taxon>Bacillales</taxon>
        <taxon>Bacillaceae</taxon>
        <taxon>Oceanobacillus</taxon>
    </lineage>
</organism>
<feature type="transmembrane region" description="Helical" evidence="1">
    <location>
        <begin position="30"/>
        <end position="50"/>
    </location>
</feature>
<keyword evidence="1" id="KW-0812">Transmembrane</keyword>